<keyword evidence="5" id="KW-1133">Transmembrane helix</keyword>
<dbReference type="OrthoDB" id="1368at2759"/>
<evidence type="ECO:0000256" key="3">
    <source>
        <dbReference type="ARBA" id="ARBA00022475"/>
    </source>
</evidence>
<dbReference type="Pfam" id="PF25539">
    <property type="entry name" value="Bestrophin_2"/>
    <property type="match status" value="1"/>
</dbReference>
<evidence type="ECO:0000256" key="5">
    <source>
        <dbReference type="ARBA" id="ARBA00022989"/>
    </source>
</evidence>
<feature type="compositionally biased region" description="Low complexity" evidence="8">
    <location>
        <begin position="494"/>
        <end position="503"/>
    </location>
</feature>
<dbReference type="STRING" id="3055.A0A2K3DMS8"/>
<dbReference type="Proteomes" id="UP000006906">
    <property type="component" value="Chromosome 6"/>
</dbReference>
<dbReference type="GO" id="GO:0005886">
    <property type="term" value="C:plasma membrane"/>
    <property type="evidence" value="ECO:0007669"/>
    <property type="project" value="UniProtKB-SubCell"/>
</dbReference>
<evidence type="ECO:0000256" key="8">
    <source>
        <dbReference type="SAM" id="MobiDB-lite"/>
    </source>
</evidence>
<gene>
    <name evidence="9" type="ORF">CHLRE_06g261750v5</name>
</gene>
<dbReference type="GO" id="GO:0042651">
    <property type="term" value="C:thylakoid membrane"/>
    <property type="evidence" value="ECO:0000318"/>
    <property type="project" value="GO_Central"/>
</dbReference>
<keyword evidence="10" id="KW-1185">Reference proteome</keyword>
<evidence type="ECO:0000313" key="9">
    <source>
        <dbReference type="EMBL" id="PNW81821.1"/>
    </source>
</evidence>
<dbReference type="PaxDb" id="3055-EDP08559"/>
<dbReference type="AlphaFoldDB" id="A0A2K3DMS8"/>
<feature type="compositionally biased region" description="Low complexity" evidence="8">
    <location>
        <begin position="560"/>
        <end position="578"/>
    </location>
</feature>
<protein>
    <submittedName>
        <fullName evidence="9">Uncharacterized protein</fullName>
    </submittedName>
</protein>
<dbReference type="RefSeq" id="XP_001696582.2">
    <property type="nucleotide sequence ID" value="XM_001696530.2"/>
</dbReference>
<keyword evidence="6" id="KW-0406">Ion transport</keyword>
<feature type="region of interest" description="Disordered" evidence="8">
    <location>
        <begin position="546"/>
        <end position="668"/>
    </location>
</feature>
<dbReference type="Gramene" id="PNW81821">
    <property type="protein sequence ID" value="PNW81821"/>
    <property type="gene ID" value="CHLRE_06g261750v5"/>
</dbReference>
<feature type="compositionally biased region" description="Basic and acidic residues" evidence="8">
    <location>
        <begin position="654"/>
        <end position="668"/>
    </location>
</feature>
<proteinExistence type="predicted"/>
<dbReference type="GO" id="GO:0019684">
    <property type="term" value="P:photosynthesis, light reaction"/>
    <property type="evidence" value="ECO:0000318"/>
    <property type="project" value="GO_Central"/>
</dbReference>
<dbReference type="KEGG" id="cre:CHLRE_06g261750v5"/>
<feature type="compositionally biased region" description="Low complexity" evidence="8">
    <location>
        <begin position="446"/>
        <end position="462"/>
    </location>
</feature>
<dbReference type="GO" id="GO:0005247">
    <property type="term" value="F:voltage-gated chloride channel activity"/>
    <property type="evidence" value="ECO:0000318"/>
    <property type="project" value="GO_Central"/>
</dbReference>
<dbReference type="ExpressionAtlas" id="A0A2K3DMS8">
    <property type="expression patterns" value="baseline and differential"/>
</dbReference>
<accession>A0A2K3DMS8</accession>
<evidence type="ECO:0000256" key="7">
    <source>
        <dbReference type="ARBA" id="ARBA00023136"/>
    </source>
</evidence>
<keyword evidence="4" id="KW-0812">Transmembrane</keyword>
<dbReference type="PANTHER" id="PTHR33281:SF19">
    <property type="entry name" value="VOLTAGE-DEPENDENT ANION CHANNEL-FORMING PROTEIN YNEE"/>
    <property type="match status" value="1"/>
</dbReference>
<dbReference type="PANTHER" id="PTHR33281">
    <property type="entry name" value="UPF0187 PROTEIN YNEE"/>
    <property type="match status" value="1"/>
</dbReference>
<keyword evidence="2" id="KW-0813">Transport</keyword>
<reference evidence="9 10" key="1">
    <citation type="journal article" date="2007" name="Science">
        <title>The Chlamydomonas genome reveals the evolution of key animal and plant functions.</title>
        <authorList>
            <person name="Merchant S.S."/>
            <person name="Prochnik S.E."/>
            <person name="Vallon O."/>
            <person name="Harris E.H."/>
            <person name="Karpowicz S.J."/>
            <person name="Witman G.B."/>
            <person name="Terry A."/>
            <person name="Salamov A."/>
            <person name="Fritz-Laylin L.K."/>
            <person name="Marechal-Drouard L."/>
            <person name="Marshall W.F."/>
            <person name="Qu L.H."/>
            <person name="Nelson D.R."/>
            <person name="Sanderfoot A.A."/>
            <person name="Spalding M.H."/>
            <person name="Kapitonov V.V."/>
            <person name="Ren Q."/>
            <person name="Ferris P."/>
            <person name="Lindquist E."/>
            <person name="Shapiro H."/>
            <person name="Lucas S.M."/>
            <person name="Grimwood J."/>
            <person name="Schmutz J."/>
            <person name="Cardol P."/>
            <person name="Cerutti H."/>
            <person name="Chanfreau G."/>
            <person name="Chen C.L."/>
            <person name="Cognat V."/>
            <person name="Croft M.T."/>
            <person name="Dent R."/>
            <person name="Dutcher S."/>
            <person name="Fernandez E."/>
            <person name="Fukuzawa H."/>
            <person name="Gonzalez-Ballester D."/>
            <person name="Gonzalez-Halphen D."/>
            <person name="Hallmann A."/>
            <person name="Hanikenne M."/>
            <person name="Hippler M."/>
            <person name="Inwood W."/>
            <person name="Jabbari K."/>
            <person name="Kalanon M."/>
            <person name="Kuras R."/>
            <person name="Lefebvre P.A."/>
            <person name="Lemaire S.D."/>
            <person name="Lobanov A.V."/>
            <person name="Lohr M."/>
            <person name="Manuell A."/>
            <person name="Meier I."/>
            <person name="Mets L."/>
            <person name="Mittag M."/>
            <person name="Mittelmeier T."/>
            <person name="Moroney J.V."/>
            <person name="Moseley J."/>
            <person name="Napoli C."/>
            <person name="Nedelcu A.M."/>
            <person name="Niyogi K."/>
            <person name="Novoselov S.V."/>
            <person name="Paulsen I.T."/>
            <person name="Pazour G."/>
            <person name="Purton S."/>
            <person name="Ral J.P."/>
            <person name="Riano-Pachon D.M."/>
            <person name="Riekhof W."/>
            <person name="Rymarquis L."/>
            <person name="Schroda M."/>
            <person name="Stern D."/>
            <person name="Umen J."/>
            <person name="Willows R."/>
            <person name="Wilson N."/>
            <person name="Zimmer S.L."/>
            <person name="Allmer J."/>
            <person name="Balk J."/>
            <person name="Bisova K."/>
            <person name="Chen C.J."/>
            <person name="Elias M."/>
            <person name="Gendler K."/>
            <person name="Hauser C."/>
            <person name="Lamb M.R."/>
            <person name="Ledford H."/>
            <person name="Long J.C."/>
            <person name="Minagawa J."/>
            <person name="Page M.D."/>
            <person name="Pan J."/>
            <person name="Pootakham W."/>
            <person name="Roje S."/>
            <person name="Rose A."/>
            <person name="Stahlberg E."/>
            <person name="Terauchi A.M."/>
            <person name="Yang P."/>
            <person name="Ball S."/>
            <person name="Bowler C."/>
            <person name="Dieckmann C.L."/>
            <person name="Gladyshev V.N."/>
            <person name="Green P."/>
            <person name="Jorgensen R."/>
            <person name="Mayfield S."/>
            <person name="Mueller-Roeber B."/>
            <person name="Rajamani S."/>
            <person name="Sayre R.T."/>
            <person name="Brokstein P."/>
            <person name="Dubchak I."/>
            <person name="Goodstein D."/>
            <person name="Hornick L."/>
            <person name="Huang Y.W."/>
            <person name="Jhaveri J."/>
            <person name="Luo Y."/>
            <person name="Martinez D."/>
            <person name="Ngau W.C."/>
            <person name="Otillar B."/>
            <person name="Poliakov A."/>
            <person name="Porter A."/>
            <person name="Szajkowski L."/>
            <person name="Werner G."/>
            <person name="Zhou K."/>
            <person name="Grigoriev I.V."/>
            <person name="Rokhsar D.S."/>
            <person name="Grossman A.R."/>
        </authorList>
    </citation>
    <scope>NUCLEOTIDE SEQUENCE [LARGE SCALE GENOMIC DNA]</scope>
    <source>
        <strain evidence="10">CC-503</strain>
    </source>
</reference>
<name>A0A2K3DMS8_CHLRE</name>
<sequence>MQCQLKHGARPQSQRPNWLPARAATLRPAVQHGVRRGLTLGVKAAAAPLEDKKMPADMTTRQYRRVVYDFALWAKHRDVNRYLYNLRTIPGSRIIRQLSQPMGVVLAWAALFGFYETCLEAGVLPSYLPKMTLMSAEPQGLTSFALSLLLVFRTNSSYGRFDEARKIWGGILNRARNIANQAVTFIPAEDQAGREAVGKWTVGFTRALQAHLQEDIDLRKELEKATPRWSKEEIDMLVNAQHRPIKAISVLSELTRQLSITQFQALQMQENCTFFYDALGGCERLLRTPIPVSYTRHTARFLTIWLAMLPLGLWERYHWSMLPVIALIGFLLLGIDEIGISIEEPFGILPLDAICGRAQTDVNSLLKEDPAVMKYVDDVRSGRVKSPPPLPPAPAAPAAAAAAAAAAARSVSPQPDVAKTLGSLFTNVRAGVGAVAPGAPLMPQAPVRSPSPTRSVSPSFPRASAGTGMPPPVGMNGATPRVAAAPPTPPPVSRPAAPAAAPAAGSGFTMPNFSASLSGLTGGAAAAAKSAADAASSKLTKMADSMSSGAAAPAPPAAPARPSTSPRPSASSPISSSADADRSDSSRRPVNWRDELQSLKATREPNGNGNGSGVAPAAGRADADEEALRRFGNLAGRSRSGNGGGGSSDTELSEANRPRTRPDWRNQL</sequence>
<dbReference type="InParanoid" id="A0A2K3DMS8"/>
<evidence type="ECO:0000256" key="6">
    <source>
        <dbReference type="ARBA" id="ARBA00023065"/>
    </source>
</evidence>
<evidence type="ECO:0000256" key="1">
    <source>
        <dbReference type="ARBA" id="ARBA00004651"/>
    </source>
</evidence>
<organism evidence="9 10">
    <name type="scientific">Chlamydomonas reinhardtii</name>
    <name type="common">Chlamydomonas smithii</name>
    <dbReference type="NCBI Taxonomy" id="3055"/>
    <lineage>
        <taxon>Eukaryota</taxon>
        <taxon>Viridiplantae</taxon>
        <taxon>Chlorophyta</taxon>
        <taxon>core chlorophytes</taxon>
        <taxon>Chlorophyceae</taxon>
        <taxon>CS clade</taxon>
        <taxon>Chlamydomonadales</taxon>
        <taxon>Chlamydomonadaceae</taxon>
        <taxon>Chlamydomonas</taxon>
    </lineage>
</organism>
<feature type="compositionally biased region" description="Basic and acidic residues" evidence="8">
    <location>
        <begin position="579"/>
        <end position="603"/>
    </location>
</feature>
<comment type="subcellular location">
    <subcellularLocation>
        <location evidence="1">Cell membrane</location>
        <topology evidence="1">Multi-pass membrane protein</topology>
    </subcellularLocation>
</comment>
<dbReference type="InterPro" id="IPR044669">
    <property type="entry name" value="YneE/VCCN1/2-like"/>
</dbReference>
<keyword evidence="7" id="KW-0472">Membrane</keyword>
<evidence type="ECO:0000256" key="4">
    <source>
        <dbReference type="ARBA" id="ARBA00022692"/>
    </source>
</evidence>
<dbReference type="EMBL" id="CM008967">
    <property type="protein sequence ID" value="PNW81821.1"/>
    <property type="molecule type" value="Genomic_DNA"/>
</dbReference>
<feature type="region of interest" description="Disordered" evidence="8">
    <location>
        <begin position="437"/>
        <end position="503"/>
    </location>
</feature>
<dbReference type="GeneID" id="5722024"/>
<evidence type="ECO:0000256" key="2">
    <source>
        <dbReference type="ARBA" id="ARBA00022448"/>
    </source>
</evidence>
<evidence type="ECO:0000313" key="10">
    <source>
        <dbReference type="Proteomes" id="UP000006906"/>
    </source>
</evidence>
<dbReference type="SMR" id="A0A2K3DMS8"/>
<keyword evidence="3" id="KW-1003">Cell membrane</keyword>